<organism evidence="2 3">
    <name type="scientific">Lonsdalea populi</name>
    <dbReference type="NCBI Taxonomy" id="1172565"/>
    <lineage>
        <taxon>Bacteria</taxon>
        <taxon>Pseudomonadati</taxon>
        <taxon>Pseudomonadota</taxon>
        <taxon>Gammaproteobacteria</taxon>
        <taxon>Enterobacterales</taxon>
        <taxon>Pectobacteriaceae</taxon>
        <taxon>Lonsdalea</taxon>
    </lineage>
</organism>
<comment type="caution">
    <text evidence="2">The sequence shown here is derived from an EMBL/GenBank/DDBJ whole genome shotgun (WGS) entry which is preliminary data.</text>
</comment>
<dbReference type="SUPFAM" id="SSF47413">
    <property type="entry name" value="lambda repressor-like DNA-binding domains"/>
    <property type="match status" value="1"/>
</dbReference>
<dbReference type="STRING" id="1172565.AU508_05070"/>
<accession>A0A3N0UN98</accession>
<gene>
    <name evidence="2" type="ORF">EC392_06365</name>
</gene>
<evidence type="ECO:0000313" key="2">
    <source>
        <dbReference type="EMBL" id="ROH81983.1"/>
    </source>
</evidence>
<evidence type="ECO:0000259" key="1">
    <source>
        <dbReference type="PROSITE" id="PS50943"/>
    </source>
</evidence>
<dbReference type="CDD" id="cd00093">
    <property type="entry name" value="HTH_XRE"/>
    <property type="match status" value="1"/>
</dbReference>
<dbReference type="Proteomes" id="UP000274511">
    <property type="component" value="Unassembled WGS sequence"/>
</dbReference>
<dbReference type="OrthoDB" id="6006530at2"/>
<dbReference type="EMBL" id="RJUJ01000005">
    <property type="protein sequence ID" value="ROH81983.1"/>
    <property type="molecule type" value="Genomic_DNA"/>
</dbReference>
<dbReference type="PROSITE" id="PS50943">
    <property type="entry name" value="HTH_CROC1"/>
    <property type="match status" value="1"/>
</dbReference>
<dbReference type="GO" id="GO:0003677">
    <property type="term" value="F:DNA binding"/>
    <property type="evidence" value="ECO:0007669"/>
    <property type="project" value="InterPro"/>
</dbReference>
<dbReference type="InterPro" id="IPR001387">
    <property type="entry name" value="Cro/C1-type_HTH"/>
</dbReference>
<protein>
    <submittedName>
        <fullName evidence="2">XRE family transcriptional regulator</fullName>
    </submittedName>
</protein>
<dbReference type="RefSeq" id="WP_112104265.1">
    <property type="nucleotide sequence ID" value="NZ_LUSU01000004.1"/>
</dbReference>
<dbReference type="Gene3D" id="1.10.260.40">
    <property type="entry name" value="lambda repressor-like DNA-binding domains"/>
    <property type="match status" value="1"/>
</dbReference>
<dbReference type="AlphaFoldDB" id="A0A3N0UN98"/>
<dbReference type="SMART" id="SM00530">
    <property type="entry name" value="HTH_XRE"/>
    <property type="match status" value="1"/>
</dbReference>
<dbReference type="InterPro" id="IPR010982">
    <property type="entry name" value="Lambda_DNA-bd_dom_sf"/>
</dbReference>
<sequence>MKSKPNYHDIFCQRLKQARLAKGLSQKQLGIEAGIDEFVASPRINRYERGVHEANTETIQLLADALGVPLAYFYTADNELAELILAFQALSSEDKPEVLALVKSRAERPRQA</sequence>
<name>A0A3N0UN98_9GAMM</name>
<feature type="domain" description="HTH cro/C1-type" evidence="1">
    <location>
        <begin position="15"/>
        <end position="73"/>
    </location>
</feature>
<evidence type="ECO:0000313" key="3">
    <source>
        <dbReference type="Proteomes" id="UP000274511"/>
    </source>
</evidence>
<proteinExistence type="predicted"/>
<reference evidence="2 3" key="1">
    <citation type="submission" date="2018-10" db="EMBL/GenBank/DDBJ databases">
        <title>New species genome.</title>
        <authorList>
            <person name="Li Y."/>
        </authorList>
    </citation>
    <scope>NUCLEOTIDE SEQUENCE [LARGE SCALE GENOMIC DNA]</scope>
    <source>
        <strain evidence="2 3">L6_4B</strain>
    </source>
</reference>
<dbReference type="Pfam" id="PF01381">
    <property type="entry name" value="HTH_3"/>
    <property type="match status" value="1"/>
</dbReference>